<dbReference type="PANTHER" id="PTHR30273">
    <property type="entry name" value="PERIPLASMIC SIGNAL SENSOR AND SIGMA FACTOR ACTIVATOR FECR-RELATED"/>
    <property type="match status" value="1"/>
</dbReference>
<evidence type="ECO:0000259" key="2">
    <source>
        <dbReference type="Pfam" id="PF04773"/>
    </source>
</evidence>
<dbReference type="GO" id="GO:0016989">
    <property type="term" value="F:sigma factor antagonist activity"/>
    <property type="evidence" value="ECO:0007669"/>
    <property type="project" value="TreeGrafter"/>
</dbReference>
<evidence type="ECO:0000313" key="4">
    <source>
        <dbReference type="EMBL" id="AFT71427.1"/>
    </source>
</evidence>
<dbReference type="Pfam" id="PF04773">
    <property type="entry name" value="FecR"/>
    <property type="match status" value="1"/>
</dbReference>
<organism evidence="4 5">
    <name type="scientific">Alcanivorax dieselolei (strain DSM 16502 / CGMCC 1.3690 / MCCC 1A00001 / B-5)</name>
    <name type="common">Alloalcanivorax dieselolei</name>
    <dbReference type="NCBI Taxonomy" id="930169"/>
    <lineage>
        <taxon>Bacteria</taxon>
        <taxon>Pseudomonadati</taxon>
        <taxon>Pseudomonadota</taxon>
        <taxon>Gammaproteobacteria</taxon>
        <taxon>Oceanospirillales</taxon>
        <taxon>Alcanivoracaceae</taxon>
        <taxon>Alloalcanivorax</taxon>
    </lineage>
</organism>
<keyword evidence="5" id="KW-1185">Reference proteome</keyword>
<dbReference type="Gene3D" id="3.55.50.30">
    <property type="match status" value="1"/>
</dbReference>
<evidence type="ECO:0000256" key="1">
    <source>
        <dbReference type="SAM" id="Phobius"/>
    </source>
</evidence>
<keyword evidence="1" id="KW-0472">Membrane</keyword>
<dbReference type="HOGENOM" id="CLU_050192_0_1_6"/>
<feature type="transmembrane region" description="Helical" evidence="1">
    <location>
        <begin position="99"/>
        <end position="119"/>
    </location>
</feature>
<dbReference type="InterPro" id="IPR032623">
    <property type="entry name" value="FecR_N"/>
</dbReference>
<accession>K0CI65</accession>
<dbReference type="Pfam" id="PF16220">
    <property type="entry name" value="DUF4880"/>
    <property type="match status" value="1"/>
</dbReference>
<proteinExistence type="predicted"/>
<dbReference type="STRING" id="930169.B5T_03160"/>
<dbReference type="KEGG" id="adi:B5T_03160"/>
<dbReference type="Proteomes" id="UP000006286">
    <property type="component" value="Chromosome"/>
</dbReference>
<gene>
    <name evidence="4" type="ordered locus">B5T_03160</name>
</gene>
<dbReference type="PANTHER" id="PTHR30273:SF2">
    <property type="entry name" value="PROTEIN FECR"/>
    <property type="match status" value="1"/>
</dbReference>
<evidence type="ECO:0000259" key="3">
    <source>
        <dbReference type="Pfam" id="PF16220"/>
    </source>
</evidence>
<dbReference type="InterPro" id="IPR006860">
    <property type="entry name" value="FecR"/>
</dbReference>
<sequence length="333" mass="36477">MAERDEMTVGEPPAADIDALEQAARDWLILLNSGKASARDIEACRRWRARSAAHARAYDDARYLWSALHVAAEKVAAKTPRHDMASGGLPRAGRMTRRALLGGGMAAAAAAGMMFYPPLGLWSSLGALSADFHTVKGEQKRIALGDGIEMRLNTRTSLNRLTSVARGDGVKVLEGEVSFLNRSAGPLTVIAGSGELRASEARFTVRHTGQDVCVTCVEGRLALHHAQGDYALHGAQQARYNRMSVVLTEEVDLETELAWQNGWLVFHDRPLSEVIDEVNRYRDGHIWIQNESLSQRRFQGRFPIGQLADIPEMIRDSYGARLTRLPGGVAILG</sequence>
<dbReference type="eggNOG" id="COG3712">
    <property type="taxonomic scope" value="Bacteria"/>
</dbReference>
<dbReference type="EMBL" id="CP003466">
    <property type="protein sequence ID" value="AFT71427.1"/>
    <property type="molecule type" value="Genomic_DNA"/>
</dbReference>
<dbReference type="AlphaFoldDB" id="K0CI65"/>
<evidence type="ECO:0000313" key="5">
    <source>
        <dbReference type="Proteomes" id="UP000006286"/>
    </source>
</evidence>
<feature type="domain" description="FecR N-terminal" evidence="3">
    <location>
        <begin position="22"/>
        <end position="62"/>
    </location>
</feature>
<keyword evidence="1" id="KW-0812">Transmembrane</keyword>
<dbReference type="RefSeq" id="WP_014995492.1">
    <property type="nucleotide sequence ID" value="NC_018691.1"/>
</dbReference>
<reference evidence="4 5" key="1">
    <citation type="journal article" date="2012" name="J. Bacteriol.">
        <title>Complete genome sequence of Alcanivorax dieselolei type strain B5.</title>
        <authorList>
            <person name="Lai Q."/>
            <person name="Li W."/>
            <person name="Shao Z."/>
        </authorList>
    </citation>
    <scope>NUCLEOTIDE SEQUENCE [LARGE SCALE GENOMIC DNA]</scope>
    <source>
        <strain evidence="5">DSM 16502 / CGMCC 1.3690 / B-5</strain>
    </source>
</reference>
<dbReference type="InterPro" id="IPR012373">
    <property type="entry name" value="Ferrdict_sens_TM"/>
</dbReference>
<dbReference type="OrthoDB" id="8641865at2"/>
<protein>
    <submittedName>
        <fullName evidence="4">Sigma factor regulatory protein, FecR/PupR family</fullName>
    </submittedName>
</protein>
<keyword evidence="1" id="KW-1133">Transmembrane helix</keyword>
<dbReference type="PIRSF" id="PIRSF018266">
    <property type="entry name" value="FecR"/>
    <property type="match status" value="1"/>
</dbReference>
<dbReference type="PATRIC" id="fig|930169.3.peg.3120"/>
<dbReference type="Gene3D" id="2.60.120.1440">
    <property type="match status" value="1"/>
</dbReference>
<name>K0CI65_ALCDB</name>
<feature type="domain" description="FecR protein" evidence="2">
    <location>
        <begin position="132"/>
        <end position="220"/>
    </location>
</feature>